<evidence type="ECO:0000313" key="9">
    <source>
        <dbReference type="EMBL" id="HIR58601.1"/>
    </source>
</evidence>
<evidence type="ECO:0000313" key="10">
    <source>
        <dbReference type="Proteomes" id="UP000824232"/>
    </source>
</evidence>
<dbReference type="EMBL" id="DVHC01000012">
    <property type="protein sequence ID" value="HIR58601.1"/>
    <property type="molecule type" value="Genomic_DNA"/>
</dbReference>
<feature type="transmembrane region" description="Helical" evidence="7">
    <location>
        <begin position="12"/>
        <end position="30"/>
    </location>
</feature>
<evidence type="ECO:0000256" key="5">
    <source>
        <dbReference type="ARBA" id="ARBA00022989"/>
    </source>
</evidence>
<dbReference type="AlphaFoldDB" id="A0A9D1DT96"/>
<evidence type="ECO:0000256" key="2">
    <source>
        <dbReference type="ARBA" id="ARBA00010792"/>
    </source>
</evidence>
<comment type="caution">
    <text evidence="9">The sequence shown here is derived from an EMBL/GenBank/DDBJ whole genome shotgun (WGS) entry which is preliminary data.</text>
</comment>
<feature type="transmembrane region" description="Helical" evidence="7">
    <location>
        <begin position="141"/>
        <end position="164"/>
    </location>
</feature>
<organism evidence="9 10">
    <name type="scientific">Candidatus Onthousia excrementipullorum</name>
    <dbReference type="NCBI Taxonomy" id="2840884"/>
    <lineage>
        <taxon>Bacteria</taxon>
        <taxon>Bacillati</taxon>
        <taxon>Bacillota</taxon>
        <taxon>Bacilli</taxon>
        <taxon>Candidatus Onthousia</taxon>
    </lineage>
</organism>
<dbReference type="PANTHER" id="PTHR42709:SF6">
    <property type="entry name" value="UNDECAPRENYL PHOSPHATE TRANSPORTER A"/>
    <property type="match status" value="1"/>
</dbReference>
<protein>
    <submittedName>
        <fullName evidence="9">DedA family protein</fullName>
    </submittedName>
</protein>
<feature type="transmembrane region" description="Helical" evidence="7">
    <location>
        <begin position="50"/>
        <end position="72"/>
    </location>
</feature>
<keyword evidence="4 7" id="KW-0812">Transmembrane</keyword>
<keyword evidence="5 7" id="KW-1133">Transmembrane helix</keyword>
<dbReference type="PANTHER" id="PTHR42709">
    <property type="entry name" value="ALKALINE PHOSPHATASE LIKE PROTEIN"/>
    <property type="match status" value="1"/>
</dbReference>
<dbReference type="InterPro" id="IPR032816">
    <property type="entry name" value="VTT_dom"/>
</dbReference>
<evidence type="ECO:0000256" key="4">
    <source>
        <dbReference type="ARBA" id="ARBA00022692"/>
    </source>
</evidence>
<gene>
    <name evidence="9" type="ORF">IAB38_00975</name>
</gene>
<proteinExistence type="inferred from homology"/>
<evidence type="ECO:0000256" key="3">
    <source>
        <dbReference type="ARBA" id="ARBA00022475"/>
    </source>
</evidence>
<evidence type="ECO:0000256" key="7">
    <source>
        <dbReference type="SAM" id="Phobius"/>
    </source>
</evidence>
<dbReference type="Pfam" id="PF09335">
    <property type="entry name" value="VTT_dom"/>
    <property type="match status" value="1"/>
</dbReference>
<dbReference type="InterPro" id="IPR051311">
    <property type="entry name" value="DedA_domain"/>
</dbReference>
<dbReference type="Proteomes" id="UP000824232">
    <property type="component" value="Unassembled WGS sequence"/>
</dbReference>
<comment type="similarity">
    <text evidence="2">Belongs to the DedA family.</text>
</comment>
<evidence type="ECO:0000256" key="6">
    <source>
        <dbReference type="ARBA" id="ARBA00023136"/>
    </source>
</evidence>
<comment type="subcellular location">
    <subcellularLocation>
        <location evidence="1">Cell membrane</location>
        <topology evidence="1">Multi-pass membrane protein</topology>
    </subcellularLocation>
</comment>
<evidence type="ECO:0000259" key="8">
    <source>
        <dbReference type="Pfam" id="PF09335"/>
    </source>
</evidence>
<feature type="domain" description="VTT" evidence="8">
    <location>
        <begin position="30"/>
        <end position="161"/>
    </location>
</feature>
<keyword evidence="6 7" id="KW-0472">Membrane</keyword>
<keyword evidence="3" id="KW-1003">Cell membrane</keyword>
<dbReference type="GO" id="GO:0005886">
    <property type="term" value="C:plasma membrane"/>
    <property type="evidence" value="ECO:0007669"/>
    <property type="project" value="UniProtKB-SubCell"/>
</dbReference>
<reference evidence="9" key="1">
    <citation type="submission" date="2020-10" db="EMBL/GenBank/DDBJ databases">
        <authorList>
            <person name="Gilroy R."/>
        </authorList>
    </citation>
    <scope>NUCLEOTIDE SEQUENCE</scope>
    <source>
        <strain evidence="9">CHK184-20233</strain>
    </source>
</reference>
<reference evidence="9" key="2">
    <citation type="journal article" date="2021" name="PeerJ">
        <title>Extensive microbial diversity within the chicken gut microbiome revealed by metagenomics and culture.</title>
        <authorList>
            <person name="Gilroy R."/>
            <person name="Ravi A."/>
            <person name="Getino M."/>
            <person name="Pursley I."/>
            <person name="Horton D.L."/>
            <person name="Alikhan N.F."/>
            <person name="Baker D."/>
            <person name="Gharbi K."/>
            <person name="Hall N."/>
            <person name="Watson M."/>
            <person name="Adriaenssens E.M."/>
            <person name="Foster-Nyarko E."/>
            <person name="Jarju S."/>
            <person name="Secka A."/>
            <person name="Antonio M."/>
            <person name="Oren A."/>
            <person name="Chaudhuri R.R."/>
            <person name="La Ragione R."/>
            <person name="Hildebrand F."/>
            <person name="Pallen M.J."/>
        </authorList>
    </citation>
    <scope>NUCLEOTIDE SEQUENCE</scope>
    <source>
        <strain evidence="9">CHK184-20233</strain>
    </source>
</reference>
<evidence type="ECO:0000256" key="1">
    <source>
        <dbReference type="ARBA" id="ARBA00004651"/>
    </source>
</evidence>
<name>A0A9D1DT96_9FIRM</name>
<accession>A0A9D1DT96</accession>
<sequence>MEQIIINIMEQVGYLGVFLLIAIENIFPPIPSEVILVFGGFMTTYTTLNIPIMILAATLGSLLGAIVLYYIGKIFNKERLKKIISGKIGKVLRLKASDIEKADKWFDTKGNKTVFFCRFIPIVRSLISIPAGMSEMPMQKFLIYTILGSLIWNTVLIVVGSIVGDKWETIVGYLDNFSNVILIILVIIFVVAMYYWFVIRKKKQSKKA</sequence>
<feature type="transmembrane region" description="Helical" evidence="7">
    <location>
        <begin position="176"/>
        <end position="197"/>
    </location>
</feature>